<dbReference type="InterPro" id="IPR037396">
    <property type="entry name" value="FMN_HAD"/>
</dbReference>
<reference evidence="5" key="2">
    <citation type="submission" date="2020-06" db="EMBL/GenBank/DDBJ databases">
        <authorList>
            <person name="Sheffer M."/>
        </authorList>
    </citation>
    <scope>NUCLEOTIDE SEQUENCE</scope>
</reference>
<sequence>MDNFEKLKEMKTLHEFETYALDESLSGHGKLYFSAGACTKSTPRYNEDAFHKYRIRPRVLRDVSEPKIDCKVLNSSVSCPIGISPVGLQVLAHQDAESATAKGQLAILHSLPRNLEDPSVTFEDLKWVIENSKLPVIAKGILSGEDARRVVECGISAIIVSNHGSRLLERVVPTIDVLKEVVDAVSETGTEVYLDGGVRSGSDVFISLALGAKAVFIGRPAIWGLSLGGENGVRKILQILKDELFMTMQVAGVRHIEDIQRSMIIRT</sequence>
<dbReference type="CDD" id="cd02809">
    <property type="entry name" value="alpha_hydroxyacid_oxid_FMN"/>
    <property type="match status" value="1"/>
</dbReference>
<dbReference type="EMBL" id="JABXBU010002227">
    <property type="protein sequence ID" value="KAF8774300.1"/>
    <property type="molecule type" value="Genomic_DNA"/>
</dbReference>
<accession>A0A8T0EK44</accession>
<dbReference type="Pfam" id="PF01070">
    <property type="entry name" value="FMN_dh"/>
    <property type="match status" value="2"/>
</dbReference>
<organism evidence="5 6">
    <name type="scientific">Argiope bruennichi</name>
    <name type="common">Wasp spider</name>
    <name type="synonym">Aranea bruennichi</name>
    <dbReference type="NCBI Taxonomy" id="94029"/>
    <lineage>
        <taxon>Eukaryota</taxon>
        <taxon>Metazoa</taxon>
        <taxon>Ecdysozoa</taxon>
        <taxon>Arthropoda</taxon>
        <taxon>Chelicerata</taxon>
        <taxon>Arachnida</taxon>
        <taxon>Araneae</taxon>
        <taxon>Araneomorphae</taxon>
        <taxon>Entelegynae</taxon>
        <taxon>Araneoidea</taxon>
        <taxon>Araneidae</taxon>
        <taxon>Argiope</taxon>
    </lineage>
</organism>
<dbReference type="SUPFAM" id="SSF51395">
    <property type="entry name" value="FMN-linked oxidoreductases"/>
    <property type="match status" value="1"/>
</dbReference>
<gene>
    <name evidence="5" type="ORF">HNY73_016866</name>
</gene>
<evidence type="ECO:0000259" key="4">
    <source>
        <dbReference type="PROSITE" id="PS51349"/>
    </source>
</evidence>
<evidence type="ECO:0000256" key="2">
    <source>
        <dbReference type="ARBA" id="ARBA00023002"/>
    </source>
</evidence>
<dbReference type="Gene3D" id="3.20.20.70">
    <property type="entry name" value="Aldolase class I"/>
    <property type="match status" value="2"/>
</dbReference>
<reference evidence="5" key="1">
    <citation type="journal article" date="2020" name="bioRxiv">
        <title>Chromosome-level reference genome of the European wasp spider Argiope bruennichi: a resource for studies on range expansion and evolutionary adaptation.</title>
        <authorList>
            <person name="Sheffer M.M."/>
            <person name="Hoppe A."/>
            <person name="Krehenwinkel H."/>
            <person name="Uhl G."/>
            <person name="Kuss A.W."/>
            <person name="Jensen L."/>
            <person name="Jensen C."/>
            <person name="Gillespie R.G."/>
            <person name="Hoff K.J."/>
            <person name="Prost S."/>
        </authorList>
    </citation>
    <scope>NUCLEOTIDE SEQUENCE</scope>
</reference>
<dbReference type="InterPro" id="IPR013785">
    <property type="entry name" value="Aldolase_TIM"/>
</dbReference>
<keyword evidence="6" id="KW-1185">Reference proteome</keyword>
<proteinExistence type="inferred from homology"/>
<evidence type="ECO:0000256" key="3">
    <source>
        <dbReference type="ARBA" id="ARBA00024042"/>
    </source>
</evidence>
<keyword evidence="2" id="KW-0560">Oxidoreductase</keyword>
<dbReference type="AlphaFoldDB" id="A0A8T0EK44"/>
<dbReference type="PANTHER" id="PTHR10578:SF146">
    <property type="entry name" value="OXIDASE, PUTATIVE-RELATED"/>
    <property type="match status" value="1"/>
</dbReference>
<dbReference type="PANTHER" id="PTHR10578">
    <property type="entry name" value="S -2-HYDROXY-ACID OXIDASE-RELATED"/>
    <property type="match status" value="1"/>
</dbReference>
<comment type="similarity">
    <text evidence="3">Belongs to the FMN-dependent alpha-hydroxy acid dehydrogenase family.</text>
</comment>
<dbReference type="Proteomes" id="UP000807504">
    <property type="component" value="Unassembled WGS sequence"/>
</dbReference>
<comment type="caution">
    <text evidence="5">The sequence shown here is derived from an EMBL/GenBank/DDBJ whole genome shotgun (WGS) entry which is preliminary data.</text>
</comment>
<evidence type="ECO:0000313" key="5">
    <source>
        <dbReference type="EMBL" id="KAF8774300.1"/>
    </source>
</evidence>
<dbReference type="InterPro" id="IPR000262">
    <property type="entry name" value="FMN-dep_DH"/>
</dbReference>
<dbReference type="InterPro" id="IPR012133">
    <property type="entry name" value="Alpha-hydoxy_acid_DH_FMN"/>
</dbReference>
<evidence type="ECO:0000256" key="1">
    <source>
        <dbReference type="ARBA" id="ARBA00001917"/>
    </source>
</evidence>
<name>A0A8T0EK44_ARGBR</name>
<dbReference type="PROSITE" id="PS51349">
    <property type="entry name" value="FMN_HYDROXY_ACID_DH_2"/>
    <property type="match status" value="1"/>
</dbReference>
<dbReference type="GO" id="GO:0010181">
    <property type="term" value="F:FMN binding"/>
    <property type="evidence" value="ECO:0007669"/>
    <property type="project" value="InterPro"/>
</dbReference>
<dbReference type="GO" id="GO:0016491">
    <property type="term" value="F:oxidoreductase activity"/>
    <property type="evidence" value="ECO:0007669"/>
    <property type="project" value="UniProtKB-KW"/>
</dbReference>
<feature type="domain" description="FMN hydroxy acid dehydrogenase" evidence="4">
    <location>
        <begin position="1"/>
        <end position="267"/>
    </location>
</feature>
<evidence type="ECO:0000313" key="6">
    <source>
        <dbReference type="Proteomes" id="UP000807504"/>
    </source>
</evidence>
<protein>
    <submittedName>
        <fullName evidence="5">Hydroxyacid oxidase 1 like protein</fullName>
    </submittedName>
</protein>
<comment type="cofactor">
    <cofactor evidence="1">
        <name>FMN</name>
        <dbReference type="ChEBI" id="CHEBI:58210"/>
    </cofactor>
</comment>